<dbReference type="Proteomes" id="UP001497516">
    <property type="component" value="Chromosome 9"/>
</dbReference>
<evidence type="ECO:0000313" key="3">
    <source>
        <dbReference type="Proteomes" id="UP001497516"/>
    </source>
</evidence>
<reference evidence="2 3" key="1">
    <citation type="submission" date="2024-04" db="EMBL/GenBank/DDBJ databases">
        <authorList>
            <person name="Fracassetti M."/>
        </authorList>
    </citation>
    <scope>NUCLEOTIDE SEQUENCE [LARGE SCALE GENOMIC DNA]</scope>
</reference>
<protein>
    <recommendedName>
        <fullName evidence="4">Transmembrane protein</fullName>
    </recommendedName>
</protein>
<keyword evidence="1" id="KW-1133">Transmembrane helix</keyword>
<name>A0AAV2GTP4_9ROSI</name>
<organism evidence="2 3">
    <name type="scientific">Linum trigynum</name>
    <dbReference type="NCBI Taxonomy" id="586398"/>
    <lineage>
        <taxon>Eukaryota</taxon>
        <taxon>Viridiplantae</taxon>
        <taxon>Streptophyta</taxon>
        <taxon>Embryophyta</taxon>
        <taxon>Tracheophyta</taxon>
        <taxon>Spermatophyta</taxon>
        <taxon>Magnoliopsida</taxon>
        <taxon>eudicotyledons</taxon>
        <taxon>Gunneridae</taxon>
        <taxon>Pentapetalae</taxon>
        <taxon>rosids</taxon>
        <taxon>fabids</taxon>
        <taxon>Malpighiales</taxon>
        <taxon>Linaceae</taxon>
        <taxon>Linum</taxon>
    </lineage>
</organism>
<keyword evidence="1" id="KW-0472">Membrane</keyword>
<feature type="transmembrane region" description="Helical" evidence="1">
    <location>
        <begin position="248"/>
        <end position="272"/>
    </location>
</feature>
<accession>A0AAV2GTP4</accession>
<evidence type="ECO:0000256" key="1">
    <source>
        <dbReference type="SAM" id="Phobius"/>
    </source>
</evidence>
<gene>
    <name evidence="2" type="ORF">LTRI10_LOCUS52850</name>
</gene>
<sequence length="320" mass="36174">MDLLASKLEFLDILQEALSLPFNSIRFIIFSALTSFPFFCFSLFFNLTLQQSVLQIYASLWHSQQIQTAFSKLVQLGLLYLVPYHLLQFLSVATTVDMATRLYDGENLGGSSLRDFLGRPLCRNGIKGPFVTFMYSVLLSASTLLGLLWIAANCFFVIKLFDSPLDYYHYYDDDYYYYYNWSGVSLLLNSAIIGVHGVAFVALLSKYVEWGGGWNASVVVSILGEEYGNEAFEVSAYFTRGSQFRGGMLMFVFFAWGVVLRLPCLFGGWSVVGNHVGFLLAFLGTALICVVNVIKWVVCAVYFFDCKRRILEKKIDGEHV</sequence>
<keyword evidence="3" id="KW-1185">Reference proteome</keyword>
<feature type="transmembrane region" description="Helical" evidence="1">
    <location>
        <begin position="133"/>
        <end position="158"/>
    </location>
</feature>
<dbReference type="PANTHER" id="PTHR36714">
    <property type="entry name" value="T23E23.1"/>
    <property type="match status" value="1"/>
</dbReference>
<dbReference type="PANTHER" id="PTHR36714:SF1">
    <property type="entry name" value="T23E23.1"/>
    <property type="match status" value="1"/>
</dbReference>
<feature type="transmembrane region" description="Helical" evidence="1">
    <location>
        <begin position="278"/>
        <end position="304"/>
    </location>
</feature>
<feature type="transmembrane region" description="Helical" evidence="1">
    <location>
        <begin position="27"/>
        <end position="49"/>
    </location>
</feature>
<feature type="transmembrane region" description="Helical" evidence="1">
    <location>
        <begin position="178"/>
        <end position="204"/>
    </location>
</feature>
<keyword evidence="1" id="KW-0812">Transmembrane</keyword>
<evidence type="ECO:0000313" key="2">
    <source>
        <dbReference type="EMBL" id="CAL1413632.1"/>
    </source>
</evidence>
<dbReference type="AlphaFoldDB" id="A0AAV2GTP4"/>
<dbReference type="EMBL" id="OZ034822">
    <property type="protein sequence ID" value="CAL1413632.1"/>
    <property type="molecule type" value="Genomic_DNA"/>
</dbReference>
<proteinExistence type="predicted"/>
<evidence type="ECO:0008006" key="4">
    <source>
        <dbReference type="Google" id="ProtNLM"/>
    </source>
</evidence>